<reference evidence="2" key="1">
    <citation type="submission" date="2014-11" db="EMBL/GenBank/DDBJ databases">
        <authorList>
            <person name="Otto D Thomas"/>
            <person name="Naeem Raeece"/>
        </authorList>
    </citation>
    <scope>NUCLEOTIDE SEQUENCE</scope>
</reference>
<feature type="region of interest" description="Disordered" evidence="1">
    <location>
        <begin position="137"/>
        <end position="158"/>
    </location>
</feature>
<accession>A0A0G4HXA2</accession>
<protein>
    <submittedName>
        <fullName evidence="2">Uncharacterized protein</fullName>
    </submittedName>
</protein>
<gene>
    <name evidence="2" type="ORF">Cvel_33094</name>
</gene>
<sequence>MSTSSDSDPAPAASSPGMDATESLVLSRMREFLDSFHLGALQRAAVQRFVQRRVADPANTKCDRVRKWLMACINRRPPMPSETAQVGCPEIIPLLKAQAVWDLSELPGDLESLITPDVVISLREELLRLRRRTGEGGRFQPYRSPSAVGSGPAASDAV</sequence>
<evidence type="ECO:0000256" key="1">
    <source>
        <dbReference type="SAM" id="MobiDB-lite"/>
    </source>
</evidence>
<feature type="non-terminal residue" evidence="2">
    <location>
        <position position="158"/>
    </location>
</feature>
<name>A0A0G4HXA2_9ALVE</name>
<organism evidence="2">
    <name type="scientific">Chromera velia CCMP2878</name>
    <dbReference type="NCBI Taxonomy" id="1169474"/>
    <lineage>
        <taxon>Eukaryota</taxon>
        <taxon>Sar</taxon>
        <taxon>Alveolata</taxon>
        <taxon>Colpodellida</taxon>
        <taxon>Chromeraceae</taxon>
        <taxon>Chromera</taxon>
    </lineage>
</organism>
<proteinExistence type="predicted"/>
<dbReference type="EMBL" id="CDMZ01004251">
    <property type="protein sequence ID" value="CEM49150.1"/>
    <property type="molecule type" value="Genomic_DNA"/>
</dbReference>
<dbReference type="AlphaFoldDB" id="A0A0G4HXA2"/>
<evidence type="ECO:0000313" key="2">
    <source>
        <dbReference type="EMBL" id="CEM49150.1"/>
    </source>
</evidence>
<feature type="compositionally biased region" description="Low complexity" evidence="1">
    <location>
        <begin position="144"/>
        <end position="158"/>
    </location>
</feature>